<name>B2JKW6_PARP8</name>
<evidence type="ECO:0000313" key="2">
    <source>
        <dbReference type="Proteomes" id="UP000001192"/>
    </source>
</evidence>
<accession>B2JKW6</accession>
<dbReference type="EMBL" id="CP001044">
    <property type="protein sequence ID" value="ACC72495.1"/>
    <property type="molecule type" value="Genomic_DNA"/>
</dbReference>
<dbReference type="HOGENOM" id="CLU_2599281_0_0_4"/>
<protein>
    <submittedName>
        <fullName evidence="1">Uncharacterized protein</fullName>
    </submittedName>
</protein>
<dbReference type="STRING" id="391038.Bphy_3340"/>
<dbReference type="Proteomes" id="UP000001192">
    <property type="component" value="Chromosome 2"/>
</dbReference>
<reference evidence="2" key="1">
    <citation type="journal article" date="2014" name="Stand. Genomic Sci.">
        <title>Complete genome sequence of Burkholderia phymatum STM815(T), a broad host range and efficient nitrogen-fixing symbiont of Mimosa species.</title>
        <authorList>
            <person name="Moulin L."/>
            <person name="Klonowska A."/>
            <person name="Caroline B."/>
            <person name="Booth K."/>
            <person name="Vriezen J.A."/>
            <person name="Melkonian R."/>
            <person name="James E.K."/>
            <person name="Young J.P."/>
            <person name="Bena G."/>
            <person name="Hauser L."/>
            <person name="Land M."/>
            <person name="Kyrpides N."/>
            <person name="Bruce D."/>
            <person name="Chain P."/>
            <person name="Copeland A."/>
            <person name="Pitluck S."/>
            <person name="Woyke T."/>
            <person name="Lizotte-Waniewski M."/>
            <person name="Bristow J."/>
            <person name="Riley M."/>
        </authorList>
    </citation>
    <scope>NUCLEOTIDE SEQUENCE [LARGE SCALE GENOMIC DNA]</scope>
    <source>
        <strain evidence="2">DSM 17167 / CIP 108236 / LMG 21445 / STM815</strain>
    </source>
</reference>
<organism evidence="1 2">
    <name type="scientific">Paraburkholderia phymatum (strain DSM 17167 / CIP 108236 / LMG 21445 / STM815)</name>
    <name type="common">Burkholderia phymatum</name>
    <dbReference type="NCBI Taxonomy" id="391038"/>
    <lineage>
        <taxon>Bacteria</taxon>
        <taxon>Pseudomonadati</taxon>
        <taxon>Pseudomonadota</taxon>
        <taxon>Betaproteobacteria</taxon>
        <taxon>Burkholderiales</taxon>
        <taxon>Burkholderiaceae</taxon>
        <taxon>Paraburkholderia</taxon>
    </lineage>
</organism>
<evidence type="ECO:0000313" key="1">
    <source>
        <dbReference type="EMBL" id="ACC72495.1"/>
    </source>
</evidence>
<proteinExistence type="predicted"/>
<gene>
    <name evidence="1" type="ordered locus">Bphy_3340</name>
</gene>
<dbReference type="AlphaFoldDB" id="B2JKW6"/>
<keyword evidence="2" id="KW-1185">Reference proteome</keyword>
<dbReference type="KEGG" id="bph:Bphy_3340"/>
<sequence length="79" mass="8532" precursor="true">MSIRKISANAAAAVGVFLLLSFPISRIVFTDGFNSFLNHTLLMLGITYEREPGDSLVDAFLILSLLSLQPQPCGYATPS</sequence>